<reference evidence="1" key="1">
    <citation type="journal article" date="2020" name="mSystems">
        <title>Genome- and Community-Level Interaction Insights into Carbon Utilization and Element Cycling Functions of Hydrothermarchaeota in Hydrothermal Sediment.</title>
        <authorList>
            <person name="Zhou Z."/>
            <person name="Liu Y."/>
            <person name="Xu W."/>
            <person name="Pan J."/>
            <person name="Luo Z.H."/>
            <person name="Li M."/>
        </authorList>
    </citation>
    <scope>NUCLEOTIDE SEQUENCE [LARGE SCALE GENOMIC DNA]</scope>
    <source>
        <strain evidence="1">SpSt-508</strain>
    </source>
</reference>
<proteinExistence type="predicted"/>
<name>A0A7C4LMS9_9PLAN</name>
<dbReference type="EMBL" id="DSVQ01000012">
    <property type="protein sequence ID" value="HGT39658.1"/>
    <property type="molecule type" value="Genomic_DNA"/>
</dbReference>
<organism evidence="1">
    <name type="scientific">Schlesneria paludicola</name>
    <dbReference type="NCBI Taxonomy" id="360056"/>
    <lineage>
        <taxon>Bacteria</taxon>
        <taxon>Pseudomonadati</taxon>
        <taxon>Planctomycetota</taxon>
        <taxon>Planctomycetia</taxon>
        <taxon>Planctomycetales</taxon>
        <taxon>Planctomycetaceae</taxon>
        <taxon>Schlesneria</taxon>
    </lineage>
</organism>
<sequence>MADDPEKSPLRPTALSLRDAARLLSRIGGRPISVEMLEADIATGAPTNPDGTIHLVHYAAWLVKELAGTAGT</sequence>
<comment type="caution">
    <text evidence="1">The sequence shown here is derived from an EMBL/GenBank/DDBJ whole genome shotgun (WGS) entry which is preliminary data.</text>
</comment>
<dbReference type="AlphaFoldDB" id="A0A7C4LMS9"/>
<evidence type="ECO:0000313" key="1">
    <source>
        <dbReference type="EMBL" id="HGT39658.1"/>
    </source>
</evidence>
<protein>
    <submittedName>
        <fullName evidence="1">Uncharacterized protein</fullName>
    </submittedName>
</protein>
<gene>
    <name evidence="1" type="ORF">ENS64_10420</name>
</gene>
<accession>A0A7C4LMS9</accession>